<dbReference type="InterPro" id="IPR045425">
    <property type="entry name" value="DUF6508"/>
</dbReference>
<evidence type="ECO:0000313" key="2">
    <source>
        <dbReference type="Proteomes" id="UP001195963"/>
    </source>
</evidence>
<proteinExistence type="predicted"/>
<accession>A0ABS7E2C1</accession>
<dbReference type="Proteomes" id="UP001195963">
    <property type="component" value="Unassembled WGS sequence"/>
</dbReference>
<dbReference type="Pfam" id="PF20118">
    <property type="entry name" value="DUF6508"/>
    <property type="match status" value="1"/>
</dbReference>
<gene>
    <name evidence="1" type="ORF">K0625_09015</name>
</gene>
<name>A0ABS7E2C1_9GAMM</name>
<keyword evidence="2" id="KW-1185">Reference proteome</keyword>
<protein>
    <submittedName>
        <fullName evidence="1">Uncharacterized protein</fullName>
    </submittedName>
</protein>
<evidence type="ECO:0000313" key="1">
    <source>
        <dbReference type="EMBL" id="MBW8183809.1"/>
    </source>
</evidence>
<reference evidence="1 2" key="1">
    <citation type="submission" date="2021-07" db="EMBL/GenBank/DDBJ databases">
        <title>Shewanella sp. nov, isolated from SCS.</title>
        <authorList>
            <person name="Cao W.R."/>
        </authorList>
    </citation>
    <scope>NUCLEOTIDE SEQUENCE [LARGE SCALE GENOMIC DNA]</scope>
    <source>
        <strain evidence="1 2">NR704-98</strain>
    </source>
</reference>
<dbReference type="EMBL" id="JAHZST010000005">
    <property type="protein sequence ID" value="MBW8183809.1"/>
    <property type="molecule type" value="Genomic_DNA"/>
</dbReference>
<comment type="caution">
    <text evidence="1">The sequence shown here is derived from an EMBL/GenBank/DDBJ whole genome shotgun (WGS) entry which is preliminary data.</text>
</comment>
<sequence>MKPLLLDHTSSLYAKYVSDLACGEKALSIFKMHEFIDELAENSLLLTDFNWDDWYHNSHLVDRPEYIADASLHECQLLLTAMTRLEQFSPGVMDNMRRSGVLLAIMERFNCLSLKLTA</sequence>
<dbReference type="RefSeq" id="WP_220109390.1">
    <property type="nucleotide sequence ID" value="NZ_JAHZST010000005.1"/>
</dbReference>
<organism evidence="1 2">
    <name type="scientific">Shewanella nanhaiensis</name>
    <dbReference type="NCBI Taxonomy" id="2864872"/>
    <lineage>
        <taxon>Bacteria</taxon>
        <taxon>Pseudomonadati</taxon>
        <taxon>Pseudomonadota</taxon>
        <taxon>Gammaproteobacteria</taxon>
        <taxon>Alteromonadales</taxon>
        <taxon>Shewanellaceae</taxon>
        <taxon>Shewanella</taxon>
    </lineage>
</organism>